<dbReference type="AlphaFoldDB" id="E9GQ26"/>
<dbReference type="EMBL" id="GL732557">
    <property type="protein sequence ID" value="EFX78489.1"/>
    <property type="molecule type" value="Genomic_DNA"/>
</dbReference>
<proteinExistence type="predicted"/>
<accession>E9GQ26</accession>
<dbReference type="InParanoid" id="E9GQ26"/>
<reference evidence="1 2" key="1">
    <citation type="journal article" date="2011" name="Science">
        <title>The ecoresponsive genome of Daphnia pulex.</title>
        <authorList>
            <person name="Colbourne J.K."/>
            <person name="Pfrender M.E."/>
            <person name="Gilbert D."/>
            <person name="Thomas W.K."/>
            <person name="Tucker A."/>
            <person name="Oakley T.H."/>
            <person name="Tokishita S."/>
            <person name="Aerts A."/>
            <person name="Arnold G.J."/>
            <person name="Basu M.K."/>
            <person name="Bauer D.J."/>
            <person name="Caceres C.E."/>
            <person name="Carmel L."/>
            <person name="Casola C."/>
            <person name="Choi J.H."/>
            <person name="Detter J.C."/>
            <person name="Dong Q."/>
            <person name="Dusheyko S."/>
            <person name="Eads B.D."/>
            <person name="Frohlich T."/>
            <person name="Geiler-Samerotte K.A."/>
            <person name="Gerlach D."/>
            <person name="Hatcher P."/>
            <person name="Jogdeo S."/>
            <person name="Krijgsveld J."/>
            <person name="Kriventseva E.V."/>
            <person name="Kultz D."/>
            <person name="Laforsch C."/>
            <person name="Lindquist E."/>
            <person name="Lopez J."/>
            <person name="Manak J.R."/>
            <person name="Muller J."/>
            <person name="Pangilinan J."/>
            <person name="Patwardhan R.P."/>
            <person name="Pitluck S."/>
            <person name="Pritham E.J."/>
            <person name="Rechtsteiner A."/>
            <person name="Rho M."/>
            <person name="Rogozin I.B."/>
            <person name="Sakarya O."/>
            <person name="Salamov A."/>
            <person name="Schaack S."/>
            <person name="Shapiro H."/>
            <person name="Shiga Y."/>
            <person name="Skalitzky C."/>
            <person name="Smith Z."/>
            <person name="Souvorov A."/>
            <person name="Sung W."/>
            <person name="Tang Z."/>
            <person name="Tsuchiya D."/>
            <person name="Tu H."/>
            <person name="Vos H."/>
            <person name="Wang M."/>
            <person name="Wolf Y.I."/>
            <person name="Yamagata H."/>
            <person name="Yamada T."/>
            <person name="Ye Y."/>
            <person name="Shaw J.R."/>
            <person name="Andrews J."/>
            <person name="Crease T.J."/>
            <person name="Tang H."/>
            <person name="Lucas S.M."/>
            <person name="Robertson H.M."/>
            <person name="Bork P."/>
            <person name="Koonin E.V."/>
            <person name="Zdobnov E.M."/>
            <person name="Grigoriev I.V."/>
            <person name="Lynch M."/>
            <person name="Boore J.L."/>
        </authorList>
    </citation>
    <scope>NUCLEOTIDE SEQUENCE [LARGE SCALE GENOMIC DNA]</scope>
</reference>
<gene>
    <name evidence="1" type="ORF">DAPPUDRAFT_105299</name>
</gene>
<dbReference type="HOGENOM" id="CLU_2051953_0_0_1"/>
<sequence length="120" mass="13220">MTETKPVCQHIEDCEPEDCTFLTFKCGSCGKSFQDYDAGGMPIPKPAIVKIDPFKTFYTASIETAQHILSGEPVKNDPSSGRPPKRCNRCDAVKSSLCEVLPTTLRTVTEFSLIIRCMVA</sequence>
<organism evidence="1 2">
    <name type="scientific">Daphnia pulex</name>
    <name type="common">Water flea</name>
    <dbReference type="NCBI Taxonomy" id="6669"/>
    <lineage>
        <taxon>Eukaryota</taxon>
        <taxon>Metazoa</taxon>
        <taxon>Ecdysozoa</taxon>
        <taxon>Arthropoda</taxon>
        <taxon>Crustacea</taxon>
        <taxon>Branchiopoda</taxon>
        <taxon>Diplostraca</taxon>
        <taxon>Cladocera</taxon>
        <taxon>Anomopoda</taxon>
        <taxon>Daphniidae</taxon>
        <taxon>Daphnia</taxon>
    </lineage>
</organism>
<keyword evidence="2" id="KW-1185">Reference proteome</keyword>
<protein>
    <submittedName>
        <fullName evidence="1">Uncharacterized protein</fullName>
    </submittedName>
</protein>
<dbReference type="KEGG" id="dpx:DAPPUDRAFT_105299"/>
<name>E9GQ26_DAPPU</name>
<dbReference type="Proteomes" id="UP000000305">
    <property type="component" value="Unassembled WGS sequence"/>
</dbReference>
<evidence type="ECO:0000313" key="1">
    <source>
        <dbReference type="EMBL" id="EFX78489.1"/>
    </source>
</evidence>
<evidence type="ECO:0000313" key="2">
    <source>
        <dbReference type="Proteomes" id="UP000000305"/>
    </source>
</evidence>